<comment type="caution">
    <text evidence="8">The sequence shown here is derived from an EMBL/GenBank/DDBJ whole genome shotgun (WGS) entry which is preliminary data.</text>
</comment>
<dbReference type="PROSITE" id="PS51471">
    <property type="entry name" value="FE2OG_OXY"/>
    <property type="match status" value="1"/>
</dbReference>
<evidence type="ECO:0000256" key="5">
    <source>
        <dbReference type="ARBA" id="ARBA00023004"/>
    </source>
</evidence>
<dbReference type="PANTHER" id="PTHR10209">
    <property type="entry name" value="OXIDOREDUCTASE, 2OG-FE II OXYGENASE FAMILY PROTEIN"/>
    <property type="match status" value="1"/>
</dbReference>
<dbReference type="Gene3D" id="2.60.120.330">
    <property type="entry name" value="B-lactam Antibiotic, Isopenicillin N Synthase, Chain"/>
    <property type="match status" value="1"/>
</dbReference>
<dbReference type="GO" id="GO:0031418">
    <property type="term" value="F:L-ascorbic acid binding"/>
    <property type="evidence" value="ECO:0007669"/>
    <property type="project" value="UniProtKB-KW"/>
</dbReference>
<accession>A0AA38SIN4</accession>
<evidence type="ECO:0000256" key="3">
    <source>
        <dbReference type="ARBA" id="ARBA00022896"/>
    </source>
</evidence>
<dbReference type="Pfam" id="PF14226">
    <property type="entry name" value="DIOX_N"/>
    <property type="match status" value="1"/>
</dbReference>
<dbReference type="AlphaFoldDB" id="A0AA38SIN4"/>
<dbReference type="InterPro" id="IPR026992">
    <property type="entry name" value="DIOX_N"/>
</dbReference>
<sequence>MDNSKHTQDDDRKKQLKAFDETKSGVKGLVDAAAGGAVDIPKIFIRPPDELAEDLELVRTSLQVPAIDLDGVYDKGIRSRREKIVEEIKQAAEKWGFFQVINHGIPMKTLQDMLKGVREFNELNIEVKKEYYSRDPERKVKFNSNFDLYVSRSANWRDTLLIDMLNSYHIDPKDLPSVCRDATMNYLNHLIKLVDTLFELLSEALGLETTHLKQLECEKGLTVACHYYPACPMPGQTLGVSKHTDASFITLLLQDEVGGLEVLHENQWAQVEPIPGALVVNIGDFLQILSNDKFKSVIHRAFGNPSLTRTSVGCFIQGVATPPKIYGPIEEMITKESPQMFREFNVLDYMMKFYSRPLDEKSGLNYVRI</sequence>
<feature type="domain" description="Fe2OG dioxygenase" evidence="7">
    <location>
        <begin position="219"/>
        <end position="318"/>
    </location>
</feature>
<protein>
    <recommendedName>
        <fullName evidence="7">Fe2OG dioxygenase domain-containing protein</fullName>
    </recommendedName>
</protein>
<dbReference type="Pfam" id="PF03171">
    <property type="entry name" value="2OG-FeII_Oxy"/>
    <property type="match status" value="1"/>
</dbReference>
<proteinExistence type="inferred from homology"/>
<keyword evidence="3" id="KW-0847">Vitamin C</keyword>
<evidence type="ECO:0000256" key="1">
    <source>
        <dbReference type="ARBA" id="ARBA00008056"/>
    </source>
</evidence>
<dbReference type="GO" id="GO:0016705">
    <property type="term" value="F:oxidoreductase activity, acting on paired donors, with incorporation or reduction of molecular oxygen"/>
    <property type="evidence" value="ECO:0007669"/>
    <property type="project" value="UniProtKB-ARBA"/>
</dbReference>
<dbReference type="GO" id="GO:0051213">
    <property type="term" value="F:dioxygenase activity"/>
    <property type="evidence" value="ECO:0007669"/>
    <property type="project" value="UniProtKB-ARBA"/>
</dbReference>
<evidence type="ECO:0000259" key="7">
    <source>
        <dbReference type="PROSITE" id="PS51471"/>
    </source>
</evidence>
<dbReference type="Proteomes" id="UP001172457">
    <property type="component" value="Chromosome 8"/>
</dbReference>
<dbReference type="InterPro" id="IPR005123">
    <property type="entry name" value="Oxoglu/Fe-dep_dioxygenase_dom"/>
</dbReference>
<keyword evidence="4 6" id="KW-0560">Oxidoreductase</keyword>
<evidence type="ECO:0000256" key="6">
    <source>
        <dbReference type="RuleBase" id="RU003682"/>
    </source>
</evidence>
<name>A0AA38SIN4_9ASTR</name>
<dbReference type="GO" id="GO:0046872">
    <property type="term" value="F:metal ion binding"/>
    <property type="evidence" value="ECO:0007669"/>
    <property type="project" value="UniProtKB-KW"/>
</dbReference>
<dbReference type="FunFam" id="2.60.120.330:FF:000005">
    <property type="entry name" value="1-aminocyclopropane-1-carboxylate oxidase homolog 1"/>
    <property type="match status" value="1"/>
</dbReference>
<dbReference type="SUPFAM" id="SSF51197">
    <property type="entry name" value="Clavaminate synthase-like"/>
    <property type="match status" value="1"/>
</dbReference>
<comment type="similarity">
    <text evidence="1 6">Belongs to the iron/ascorbate-dependent oxidoreductase family.</text>
</comment>
<evidence type="ECO:0000256" key="4">
    <source>
        <dbReference type="ARBA" id="ARBA00023002"/>
    </source>
</evidence>
<keyword evidence="2 6" id="KW-0479">Metal-binding</keyword>
<reference evidence="8" key="1">
    <citation type="submission" date="2023-03" db="EMBL/GenBank/DDBJ databases">
        <title>Chromosome-scale reference genome and RAD-based genetic map of yellow starthistle (Centaurea solstitialis) reveal putative structural variation and QTLs associated with invader traits.</title>
        <authorList>
            <person name="Reatini B."/>
            <person name="Cang F.A."/>
            <person name="Jiang Q."/>
            <person name="Mckibben M.T.W."/>
            <person name="Barker M.S."/>
            <person name="Rieseberg L.H."/>
            <person name="Dlugosch K.M."/>
        </authorList>
    </citation>
    <scope>NUCLEOTIDE SEQUENCE</scope>
    <source>
        <strain evidence="8">CAN-66</strain>
        <tissue evidence="8">Leaf</tissue>
    </source>
</reference>
<dbReference type="EMBL" id="JARYMX010000008">
    <property type="protein sequence ID" value="KAJ9536875.1"/>
    <property type="molecule type" value="Genomic_DNA"/>
</dbReference>
<dbReference type="PANTHER" id="PTHR10209:SF429">
    <property type="entry name" value="1-AMINOCYCLOPROPANE-1-CARBOXYLATE OXIDASE HOMOLOG 1-LIKE"/>
    <property type="match status" value="1"/>
</dbReference>
<keyword evidence="5 6" id="KW-0408">Iron</keyword>
<evidence type="ECO:0000313" key="9">
    <source>
        <dbReference type="Proteomes" id="UP001172457"/>
    </source>
</evidence>
<organism evidence="8 9">
    <name type="scientific">Centaurea solstitialis</name>
    <name type="common">yellow star-thistle</name>
    <dbReference type="NCBI Taxonomy" id="347529"/>
    <lineage>
        <taxon>Eukaryota</taxon>
        <taxon>Viridiplantae</taxon>
        <taxon>Streptophyta</taxon>
        <taxon>Embryophyta</taxon>
        <taxon>Tracheophyta</taxon>
        <taxon>Spermatophyta</taxon>
        <taxon>Magnoliopsida</taxon>
        <taxon>eudicotyledons</taxon>
        <taxon>Gunneridae</taxon>
        <taxon>Pentapetalae</taxon>
        <taxon>asterids</taxon>
        <taxon>campanulids</taxon>
        <taxon>Asterales</taxon>
        <taxon>Asteraceae</taxon>
        <taxon>Carduoideae</taxon>
        <taxon>Cardueae</taxon>
        <taxon>Centaureinae</taxon>
        <taxon>Centaurea</taxon>
    </lineage>
</organism>
<dbReference type="InterPro" id="IPR027443">
    <property type="entry name" value="IPNS-like_sf"/>
</dbReference>
<keyword evidence="9" id="KW-1185">Reference proteome</keyword>
<dbReference type="InterPro" id="IPR044861">
    <property type="entry name" value="IPNS-like_FE2OG_OXY"/>
</dbReference>
<gene>
    <name evidence="8" type="ORF">OSB04_029608</name>
</gene>
<evidence type="ECO:0000256" key="2">
    <source>
        <dbReference type="ARBA" id="ARBA00022723"/>
    </source>
</evidence>
<evidence type="ECO:0000313" key="8">
    <source>
        <dbReference type="EMBL" id="KAJ9536875.1"/>
    </source>
</evidence>